<evidence type="ECO:0000313" key="3">
    <source>
        <dbReference type="Proteomes" id="UP001197378"/>
    </source>
</evidence>
<dbReference type="RefSeq" id="WP_215871132.1">
    <property type="nucleotide sequence ID" value="NZ_JAAXYO010000097.1"/>
</dbReference>
<protein>
    <submittedName>
        <fullName evidence="2">Uncharacterized protein</fullName>
    </submittedName>
</protein>
<gene>
    <name evidence="2" type="ORF">HFQ13_07530</name>
</gene>
<feature type="chain" id="PRO_5042175129" evidence="1">
    <location>
        <begin position="23"/>
        <end position="102"/>
    </location>
</feature>
<dbReference type="EMBL" id="JAAXYO010000097">
    <property type="protein sequence ID" value="MBU2788053.1"/>
    <property type="molecule type" value="Genomic_DNA"/>
</dbReference>
<organism evidence="2 3">
    <name type="scientific">Igneacidithiobacillus copahuensis</name>
    <dbReference type="NCBI Taxonomy" id="2724909"/>
    <lineage>
        <taxon>Bacteria</taxon>
        <taxon>Pseudomonadati</taxon>
        <taxon>Pseudomonadota</taxon>
        <taxon>Acidithiobacillia</taxon>
        <taxon>Acidithiobacillales</taxon>
        <taxon>Acidithiobacillaceae</taxon>
        <taxon>Igneacidithiobacillus</taxon>
    </lineage>
</organism>
<dbReference type="AlphaFoldDB" id="A0AAE2YQA9"/>
<evidence type="ECO:0000313" key="2">
    <source>
        <dbReference type="EMBL" id="MBU2788053.1"/>
    </source>
</evidence>
<feature type="signal peptide" evidence="1">
    <location>
        <begin position="1"/>
        <end position="22"/>
    </location>
</feature>
<sequence>MKTFILFVVAVALLETAVTASAKIIGDSSKACEYLSAHALTGYDASKAAAEKLSGLHIPLYVDSSKIIAKVGHIPYVPYFSSIPEPGHCVALSPTILNTSVS</sequence>
<keyword evidence="1" id="KW-0732">Signal</keyword>
<comment type="caution">
    <text evidence="2">The sequence shown here is derived from an EMBL/GenBank/DDBJ whole genome shotgun (WGS) entry which is preliminary data.</text>
</comment>
<dbReference type="Proteomes" id="UP001197378">
    <property type="component" value="Unassembled WGS sequence"/>
</dbReference>
<proteinExistence type="predicted"/>
<keyword evidence="3" id="KW-1185">Reference proteome</keyword>
<evidence type="ECO:0000256" key="1">
    <source>
        <dbReference type="SAM" id="SignalP"/>
    </source>
</evidence>
<reference evidence="2" key="1">
    <citation type="journal article" date="2021" name="ISME J.">
        <title>Genomic evolution of the class Acidithiobacillia: deep-branching Proteobacteria living in extreme acidic conditions.</title>
        <authorList>
            <person name="Moya-Beltran A."/>
            <person name="Beard S."/>
            <person name="Rojas-Villalobos C."/>
            <person name="Issotta F."/>
            <person name="Gallardo Y."/>
            <person name="Ulloa R."/>
            <person name="Giaveno A."/>
            <person name="Degli Esposti M."/>
            <person name="Johnson D.B."/>
            <person name="Quatrini R."/>
        </authorList>
    </citation>
    <scope>NUCLEOTIDE SEQUENCE</scope>
    <source>
        <strain evidence="2">VAN18-1</strain>
    </source>
</reference>
<accession>A0AAE2YQA9</accession>
<name>A0AAE2YQA9_9PROT</name>